<feature type="compositionally biased region" description="Polar residues" evidence="1">
    <location>
        <begin position="357"/>
        <end position="369"/>
    </location>
</feature>
<keyword evidence="3" id="KW-1185">Reference proteome</keyword>
<dbReference type="PANTHER" id="PTHR46299:SF1">
    <property type="entry name" value="VON WILLEBRAND FACTOR A DOMAIN-CONTAINING PROTEIN 5B1"/>
    <property type="match status" value="1"/>
</dbReference>
<dbReference type="AlphaFoldDB" id="A0A7L1NSQ8"/>
<sequence length="478" mass="51168">VQWEVAFDLGPLFREWKSRVTGDADPWGETCHHLAAKSVIRDLEHLAEQECEIEPGSGRRYQLHTVHASKACNVISKYTAFVPVDLGTSTYLPAAMGYPHTGAAPKRSSQRSLSPGKKGNRGFSPRRPQPARGQGGDHGTYNAEGSSPSPCSSSSSSVRKRGGVPEGLFQSLSAASAQAPKSIESLFAPRLTVDKTRLLIQAAKGFMSKSSSRASSSSAEGNGKKNVDYLPLVSLQLACGAFLMSPAFCDAVSIPMEKLKWTSPFTCHRLTLSPSSSYSTKKTVPCREGKSLSSSQQLLDPDGHGVSPSTRDTITTGALPQGPRSRTGDAGRLRHCRSISGTLSGERELSPPAVTTHRLSSQEGTTVSAGLQGGSGRGSAAEGQGLLSDVELQQQMEPEGMLWATAVALAWLEHSSASFFVEWELVAAKASLWLSSQDFPQGHSLATVKAAAQQLFVLLRHWDENLEFNLLCYNPSDV</sequence>
<protein>
    <submittedName>
        <fullName evidence="2">VW5B1 protein</fullName>
    </submittedName>
</protein>
<dbReference type="PANTHER" id="PTHR46299">
    <property type="entry name" value="VON WILLEBRAND FACTOR A DOMAIN-CONTAINING PROTEIN 5B2-RELATED"/>
    <property type="match status" value="1"/>
</dbReference>
<gene>
    <name evidence="2" type="primary">Vwa5b1_0</name>
    <name evidence="2" type="ORF">RHICYA_R07813</name>
</gene>
<comment type="caution">
    <text evidence="2">The sequence shown here is derived from an EMBL/GenBank/DDBJ whole genome shotgun (WGS) entry which is preliminary data.</text>
</comment>
<dbReference type="OrthoDB" id="1729737at2759"/>
<dbReference type="InterPro" id="IPR052627">
    <property type="entry name" value="VWA_domain-containing"/>
</dbReference>
<dbReference type="EMBL" id="VXBP01008239">
    <property type="protein sequence ID" value="NXO01974.1"/>
    <property type="molecule type" value="Genomic_DNA"/>
</dbReference>
<feature type="compositionally biased region" description="Polar residues" evidence="1">
    <location>
        <begin position="307"/>
        <end position="318"/>
    </location>
</feature>
<feature type="non-terminal residue" evidence="2">
    <location>
        <position position="478"/>
    </location>
</feature>
<accession>A0A7L1NSQ8</accession>
<feature type="region of interest" description="Disordered" evidence="1">
    <location>
        <begin position="275"/>
        <end position="383"/>
    </location>
</feature>
<evidence type="ECO:0000313" key="3">
    <source>
        <dbReference type="Proteomes" id="UP000565785"/>
    </source>
</evidence>
<evidence type="ECO:0000313" key="2">
    <source>
        <dbReference type="EMBL" id="NXO01974.1"/>
    </source>
</evidence>
<organism evidence="2 3">
    <name type="scientific">Rhinopomastus cyanomelas</name>
    <name type="common">Common scimitarbill</name>
    <dbReference type="NCBI Taxonomy" id="113115"/>
    <lineage>
        <taxon>Eukaryota</taxon>
        <taxon>Metazoa</taxon>
        <taxon>Chordata</taxon>
        <taxon>Craniata</taxon>
        <taxon>Vertebrata</taxon>
        <taxon>Euteleostomi</taxon>
        <taxon>Archelosauria</taxon>
        <taxon>Archosauria</taxon>
        <taxon>Dinosauria</taxon>
        <taxon>Saurischia</taxon>
        <taxon>Theropoda</taxon>
        <taxon>Coelurosauria</taxon>
        <taxon>Aves</taxon>
        <taxon>Neognathae</taxon>
        <taxon>Neoaves</taxon>
        <taxon>Telluraves</taxon>
        <taxon>Coraciimorphae</taxon>
        <taxon>Bucerotiformes</taxon>
        <taxon>Rhinopomastidae</taxon>
        <taxon>Rhinopomastus</taxon>
    </lineage>
</organism>
<feature type="non-terminal residue" evidence="2">
    <location>
        <position position="1"/>
    </location>
</feature>
<evidence type="ECO:0000256" key="1">
    <source>
        <dbReference type="SAM" id="MobiDB-lite"/>
    </source>
</evidence>
<feature type="region of interest" description="Disordered" evidence="1">
    <location>
        <begin position="101"/>
        <end position="163"/>
    </location>
</feature>
<name>A0A7L1NSQ8_RHICY</name>
<reference evidence="2 3" key="1">
    <citation type="submission" date="2019-09" db="EMBL/GenBank/DDBJ databases">
        <title>Bird 10,000 Genomes (B10K) Project - Family phase.</title>
        <authorList>
            <person name="Zhang G."/>
        </authorList>
    </citation>
    <scope>NUCLEOTIDE SEQUENCE [LARGE SCALE GENOMIC DNA]</scope>
    <source>
        <strain evidence="2">B10K-DU-002-35</strain>
        <tissue evidence="2">Muscle</tissue>
    </source>
</reference>
<proteinExistence type="predicted"/>
<dbReference type="Proteomes" id="UP000565785">
    <property type="component" value="Unassembled WGS sequence"/>
</dbReference>
<feature type="compositionally biased region" description="Low complexity" evidence="1">
    <location>
        <begin position="146"/>
        <end position="157"/>
    </location>
</feature>